<dbReference type="InterPro" id="IPR006938">
    <property type="entry name" value="DUF624"/>
</dbReference>
<keyword evidence="3" id="KW-1185">Reference proteome</keyword>
<feature type="transmembrane region" description="Helical" evidence="1">
    <location>
        <begin position="170"/>
        <end position="191"/>
    </location>
</feature>
<evidence type="ECO:0000256" key="1">
    <source>
        <dbReference type="SAM" id="Phobius"/>
    </source>
</evidence>
<sequence>MKVSGNLYKYCDWIMKFGYLNLLWILFTLMGLIVFGFVPATVALFTITRAWVRGSTEIPMWSTFINVYKAEFVQSNKAGFFYILGGCILFVDERFLAQSSGGLHFIMVPLLLVVMVLFGLSLLYFFAAYVHFELKPFAYIRYSLMISLSQFPYTVMMIAGVWFSYMLLKYVPGVFLFFGASLLAFMMTWAANQAFVKVQAKAAHLQKASSL</sequence>
<feature type="transmembrane region" description="Helical" evidence="1">
    <location>
        <begin position="103"/>
        <end position="130"/>
    </location>
</feature>
<proteinExistence type="predicted"/>
<keyword evidence="1" id="KW-0472">Membrane</keyword>
<keyword evidence="1" id="KW-1133">Transmembrane helix</keyword>
<dbReference type="Proteomes" id="UP001172721">
    <property type="component" value="Unassembled WGS sequence"/>
</dbReference>
<name>A0ABT8HT88_9BACL</name>
<feature type="transmembrane region" description="Helical" evidence="1">
    <location>
        <begin position="142"/>
        <end position="164"/>
    </location>
</feature>
<evidence type="ECO:0000313" key="3">
    <source>
        <dbReference type="Proteomes" id="UP001172721"/>
    </source>
</evidence>
<comment type="caution">
    <text evidence="2">The sequence shown here is derived from an EMBL/GenBank/DDBJ whole genome shotgun (WGS) entry which is preliminary data.</text>
</comment>
<feature type="transmembrane region" description="Helical" evidence="1">
    <location>
        <begin position="22"/>
        <end position="45"/>
    </location>
</feature>
<feature type="transmembrane region" description="Helical" evidence="1">
    <location>
        <begin position="79"/>
        <end position="97"/>
    </location>
</feature>
<dbReference type="RefSeq" id="WP_301165050.1">
    <property type="nucleotide sequence ID" value="NZ_JAUHTR010000002.1"/>
</dbReference>
<protein>
    <submittedName>
        <fullName evidence="2">YesL family protein</fullName>
    </submittedName>
</protein>
<dbReference type="Pfam" id="PF04854">
    <property type="entry name" value="DUF624"/>
    <property type="match status" value="1"/>
</dbReference>
<accession>A0ABT8HT88</accession>
<keyword evidence="1" id="KW-0812">Transmembrane</keyword>
<reference evidence="2" key="1">
    <citation type="submission" date="2023-07" db="EMBL/GenBank/DDBJ databases">
        <title>Fictibacillus sp. isolated from freshwater pond.</title>
        <authorList>
            <person name="Kirdat K."/>
            <person name="Bhat A."/>
            <person name="Mourya A."/>
            <person name="Yadav A."/>
        </authorList>
    </citation>
    <scope>NUCLEOTIDE SEQUENCE</scope>
    <source>
        <strain evidence="2">NE201</strain>
    </source>
</reference>
<gene>
    <name evidence="2" type="ORF">QYB97_05895</name>
</gene>
<evidence type="ECO:0000313" key="2">
    <source>
        <dbReference type="EMBL" id="MDN4523995.1"/>
    </source>
</evidence>
<dbReference type="EMBL" id="JAUHTR010000002">
    <property type="protein sequence ID" value="MDN4523995.1"/>
    <property type="molecule type" value="Genomic_DNA"/>
</dbReference>
<organism evidence="2 3">
    <name type="scientific">Fictibacillus fluitans</name>
    <dbReference type="NCBI Taxonomy" id="3058422"/>
    <lineage>
        <taxon>Bacteria</taxon>
        <taxon>Bacillati</taxon>
        <taxon>Bacillota</taxon>
        <taxon>Bacilli</taxon>
        <taxon>Bacillales</taxon>
        <taxon>Fictibacillaceae</taxon>
        <taxon>Fictibacillus</taxon>
    </lineage>
</organism>